<proteinExistence type="predicted"/>
<organism evidence="1 2">
    <name type="scientific">Cichorium intybus</name>
    <name type="common">Chicory</name>
    <dbReference type="NCBI Taxonomy" id="13427"/>
    <lineage>
        <taxon>Eukaryota</taxon>
        <taxon>Viridiplantae</taxon>
        <taxon>Streptophyta</taxon>
        <taxon>Embryophyta</taxon>
        <taxon>Tracheophyta</taxon>
        <taxon>Spermatophyta</taxon>
        <taxon>Magnoliopsida</taxon>
        <taxon>eudicotyledons</taxon>
        <taxon>Gunneridae</taxon>
        <taxon>Pentapetalae</taxon>
        <taxon>asterids</taxon>
        <taxon>campanulids</taxon>
        <taxon>Asterales</taxon>
        <taxon>Asteraceae</taxon>
        <taxon>Cichorioideae</taxon>
        <taxon>Cichorieae</taxon>
        <taxon>Cichoriinae</taxon>
        <taxon>Cichorium</taxon>
    </lineage>
</organism>
<keyword evidence="2" id="KW-1185">Reference proteome</keyword>
<dbReference type="Proteomes" id="UP001055811">
    <property type="component" value="Linkage Group LG02"/>
</dbReference>
<comment type="caution">
    <text evidence="1">The sequence shown here is derived from an EMBL/GenBank/DDBJ whole genome shotgun (WGS) entry which is preliminary data.</text>
</comment>
<gene>
    <name evidence="1" type="ORF">L2E82_10851</name>
</gene>
<accession>A0ACB9GCR9</accession>
<reference evidence="1 2" key="2">
    <citation type="journal article" date="2022" name="Mol. Ecol. Resour.">
        <title>The genomes of chicory, endive, great burdock and yacon provide insights into Asteraceae paleo-polyploidization history and plant inulin production.</title>
        <authorList>
            <person name="Fan W."/>
            <person name="Wang S."/>
            <person name="Wang H."/>
            <person name="Wang A."/>
            <person name="Jiang F."/>
            <person name="Liu H."/>
            <person name="Zhao H."/>
            <person name="Xu D."/>
            <person name="Zhang Y."/>
        </authorList>
    </citation>
    <scope>NUCLEOTIDE SEQUENCE [LARGE SCALE GENOMIC DNA]</scope>
    <source>
        <strain evidence="2">cv. Punajuju</strain>
        <tissue evidence="1">Leaves</tissue>
    </source>
</reference>
<evidence type="ECO:0000313" key="2">
    <source>
        <dbReference type="Proteomes" id="UP001055811"/>
    </source>
</evidence>
<protein>
    <submittedName>
        <fullName evidence="1">Uncharacterized protein</fullName>
    </submittedName>
</protein>
<name>A0ACB9GCR9_CICIN</name>
<evidence type="ECO:0000313" key="1">
    <source>
        <dbReference type="EMBL" id="KAI3780858.1"/>
    </source>
</evidence>
<reference evidence="2" key="1">
    <citation type="journal article" date="2022" name="Mol. Ecol. Resour.">
        <title>The genomes of chicory, endive, great burdock and yacon provide insights into Asteraceae palaeo-polyploidization history and plant inulin production.</title>
        <authorList>
            <person name="Fan W."/>
            <person name="Wang S."/>
            <person name="Wang H."/>
            <person name="Wang A."/>
            <person name="Jiang F."/>
            <person name="Liu H."/>
            <person name="Zhao H."/>
            <person name="Xu D."/>
            <person name="Zhang Y."/>
        </authorList>
    </citation>
    <scope>NUCLEOTIDE SEQUENCE [LARGE SCALE GENOMIC DNA]</scope>
    <source>
        <strain evidence="2">cv. Punajuju</strain>
    </source>
</reference>
<sequence>MKRMAQIKIENNTEFVLAEIFRGLFRTMIWLKKKKKLESTAISTTEYLNLMKRLADLEEKVIALNGKPAELPPEKEEMLNSTLRRLAALEYGTKP</sequence>
<dbReference type="EMBL" id="CM042010">
    <property type="protein sequence ID" value="KAI3780858.1"/>
    <property type="molecule type" value="Genomic_DNA"/>
</dbReference>